<keyword evidence="2 9" id="KW-0813">Transport</keyword>
<evidence type="ECO:0000256" key="3">
    <source>
        <dbReference type="ARBA" id="ARBA00022475"/>
    </source>
</evidence>
<evidence type="ECO:0000313" key="11">
    <source>
        <dbReference type="EMBL" id="MFC6763127.1"/>
    </source>
</evidence>
<evidence type="ECO:0000256" key="2">
    <source>
        <dbReference type="ARBA" id="ARBA00022448"/>
    </source>
</evidence>
<evidence type="ECO:0000313" key="12">
    <source>
        <dbReference type="Proteomes" id="UP001596353"/>
    </source>
</evidence>
<comment type="caution">
    <text evidence="11">The sequence shown here is derived from an EMBL/GenBank/DDBJ whole genome shotgun (WGS) entry which is preliminary data.</text>
</comment>
<accession>A0ABW2BBX1</accession>
<keyword evidence="5 9" id="KW-0812">Transmembrane</keyword>
<dbReference type="PANTHER" id="PTHR35011:SF10">
    <property type="entry name" value="TRAP TRANSPORTER SMALL PERMEASE PROTEIN"/>
    <property type="match status" value="1"/>
</dbReference>
<feature type="transmembrane region" description="Helical" evidence="9">
    <location>
        <begin position="53"/>
        <end position="71"/>
    </location>
</feature>
<comment type="subcellular location">
    <subcellularLocation>
        <location evidence="1 9">Cell inner membrane</location>
        <topology evidence="1 9">Multi-pass membrane protein</topology>
    </subcellularLocation>
</comment>
<keyword evidence="4 9" id="KW-0997">Cell inner membrane</keyword>
<organism evidence="11 12">
    <name type="scientific">Sulfitobacter porphyrae</name>
    <dbReference type="NCBI Taxonomy" id="1246864"/>
    <lineage>
        <taxon>Bacteria</taxon>
        <taxon>Pseudomonadati</taxon>
        <taxon>Pseudomonadota</taxon>
        <taxon>Alphaproteobacteria</taxon>
        <taxon>Rhodobacterales</taxon>
        <taxon>Roseobacteraceae</taxon>
        <taxon>Sulfitobacter</taxon>
    </lineage>
</organism>
<evidence type="ECO:0000256" key="8">
    <source>
        <dbReference type="ARBA" id="ARBA00038436"/>
    </source>
</evidence>
<dbReference type="InterPro" id="IPR055348">
    <property type="entry name" value="DctQ"/>
</dbReference>
<comment type="function">
    <text evidence="9">Part of the tripartite ATP-independent periplasmic (TRAP) transport system.</text>
</comment>
<dbReference type="Proteomes" id="UP001596353">
    <property type="component" value="Unassembled WGS sequence"/>
</dbReference>
<name>A0ABW2BBX1_9RHOB</name>
<comment type="subunit">
    <text evidence="9">The complex comprises the extracytoplasmic solute receptor protein and the two transmembrane proteins.</text>
</comment>
<evidence type="ECO:0000256" key="6">
    <source>
        <dbReference type="ARBA" id="ARBA00022989"/>
    </source>
</evidence>
<keyword evidence="7 9" id="KW-0472">Membrane</keyword>
<evidence type="ECO:0000256" key="1">
    <source>
        <dbReference type="ARBA" id="ARBA00004429"/>
    </source>
</evidence>
<proteinExistence type="inferred from homology"/>
<feature type="transmembrane region" description="Helical" evidence="9">
    <location>
        <begin position="139"/>
        <end position="164"/>
    </location>
</feature>
<evidence type="ECO:0000256" key="5">
    <source>
        <dbReference type="ARBA" id="ARBA00022692"/>
    </source>
</evidence>
<protein>
    <recommendedName>
        <fullName evidence="9">TRAP transporter small permease protein</fullName>
    </recommendedName>
</protein>
<dbReference type="Pfam" id="PF04290">
    <property type="entry name" value="DctQ"/>
    <property type="match status" value="1"/>
</dbReference>
<reference evidence="12" key="1">
    <citation type="journal article" date="2019" name="Int. J. Syst. Evol. Microbiol.">
        <title>The Global Catalogue of Microorganisms (GCM) 10K type strain sequencing project: providing services to taxonomists for standard genome sequencing and annotation.</title>
        <authorList>
            <consortium name="The Broad Institute Genomics Platform"/>
            <consortium name="The Broad Institute Genome Sequencing Center for Infectious Disease"/>
            <person name="Wu L."/>
            <person name="Ma J."/>
        </authorList>
    </citation>
    <scope>NUCLEOTIDE SEQUENCE [LARGE SCALE GENOMIC DNA]</scope>
    <source>
        <strain evidence="12">CCUG 66188</strain>
    </source>
</reference>
<evidence type="ECO:0000259" key="10">
    <source>
        <dbReference type="Pfam" id="PF04290"/>
    </source>
</evidence>
<keyword evidence="3" id="KW-1003">Cell membrane</keyword>
<feature type="domain" description="Tripartite ATP-independent periplasmic transporters DctQ component" evidence="10">
    <location>
        <begin position="30"/>
        <end position="154"/>
    </location>
</feature>
<keyword evidence="6 9" id="KW-1133">Transmembrane helix</keyword>
<dbReference type="EMBL" id="JBHSWG010000008">
    <property type="protein sequence ID" value="MFC6763127.1"/>
    <property type="molecule type" value="Genomic_DNA"/>
</dbReference>
<keyword evidence="12" id="KW-1185">Reference proteome</keyword>
<feature type="transmembrane region" description="Helical" evidence="9">
    <location>
        <begin position="12"/>
        <end position="33"/>
    </location>
</feature>
<evidence type="ECO:0000256" key="9">
    <source>
        <dbReference type="RuleBase" id="RU369079"/>
    </source>
</evidence>
<dbReference type="InterPro" id="IPR007387">
    <property type="entry name" value="TRAP_DctQ"/>
</dbReference>
<sequence length="198" mass="21839">MRWFEKALKLSEAVSRLAIWIGGISVLGVTLLISAEVMLRKFFIVSTGGADEISGYVLAIGFSWALSYTALKRAHVRIDALYTRTPLQIRAYLDCLSIVSLAVFAVILSYFCLQVVLDTIELNARSNTTLGTPLWIPQVLWLMGLLLFSLTCILLSVLAVAALVRGDRMRVHELVGSRTADEELAAEMSGSFITPEDR</sequence>
<evidence type="ECO:0000256" key="4">
    <source>
        <dbReference type="ARBA" id="ARBA00022519"/>
    </source>
</evidence>
<feature type="transmembrane region" description="Helical" evidence="9">
    <location>
        <begin position="91"/>
        <end position="117"/>
    </location>
</feature>
<gene>
    <name evidence="11" type="ORF">ACFQFQ_31650</name>
</gene>
<dbReference type="PANTHER" id="PTHR35011">
    <property type="entry name" value="2,3-DIKETO-L-GULONATE TRAP TRANSPORTER SMALL PERMEASE PROTEIN YIAM"/>
    <property type="match status" value="1"/>
</dbReference>
<evidence type="ECO:0000256" key="7">
    <source>
        <dbReference type="ARBA" id="ARBA00023136"/>
    </source>
</evidence>
<comment type="similarity">
    <text evidence="8 9">Belongs to the TRAP transporter small permease family.</text>
</comment>